<reference evidence="1 2" key="1">
    <citation type="journal article" date="2019" name="Emerg. Microbes Infect.">
        <title>Comprehensive subspecies identification of 175 nontuberculous mycobacteria species based on 7547 genomic profiles.</title>
        <authorList>
            <person name="Matsumoto Y."/>
            <person name="Kinjo T."/>
            <person name="Motooka D."/>
            <person name="Nabeya D."/>
            <person name="Jung N."/>
            <person name="Uechi K."/>
            <person name="Horii T."/>
            <person name="Iida T."/>
            <person name="Fujita J."/>
            <person name="Nakamura S."/>
        </authorList>
    </citation>
    <scope>NUCLEOTIDE SEQUENCE [LARGE SCALE GENOMIC DNA]</scope>
    <source>
        <strain evidence="1 2">JCM 12272</strain>
    </source>
</reference>
<name>A0A6N4UZ90_9MYCO</name>
<dbReference type="AlphaFoldDB" id="A0A6N4UZ90"/>
<accession>A0A6N4UZ90</accession>
<gene>
    <name evidence="1" type="ORF">MALV_44400</name>
</gene>
<dbReference type="Proteomes" id="UP000466906">
    <property type="component" value="Chromosome"/>
</dbReference>
<evidence type="ECO:0008006" key="3">
    <source>
        <dbReference type="Google" id="ProtNLM"/>
    </source>
</evidence>
<keyword evidence="2" id="KW-1185">Reference proteome</keyword>
<sequence length="140" mass="15126">MDRRLMTLTACLDCGEPCNGPRCPDHTITRPDTRTRPSASARGYDANWTKLSKQARRMQPWCSDCGATEDLQADHTPEAWARKAAGLTIRLQDVQVLCGPCNRAAGAARGQTATRGMPPGVPPQTPCPLGKVCVSHRGQT</sequence>
<protein>
    <recommendedName>
        <fullName evidence="3">HNH endonuclease</fullName>
    </recommendedName>
</protein>
<dbReference type="KEGG" id="malv:MALV_44400"/>
<dbReference type="EMBL" id="AP022565">
    <property type="protein sequence ID" value="BBX29315.1"/>
    <property type="molecule type" value="Genomic_DNA"/>
</dbReference>
<evidence type="ECO:0000313" key="1">
    <source>
        <dbReference type="EMBL" id="BBX29315.1"/>
    </source>
</evidence>
<organism evidence="1 2">
    <name type="scientific">Mycolicibacterium alvei</name>
    <dbReference type="NCBI Taxonomy" id="67081"/>
    <lineage>
        <taxon>Bacteria</taxon>
        <taxon>Bacillati</taxon>
        <taxon>Actinomycetota</taxon>
        <taxon>Actinomycetes</taxon>
        <taxon>Mycobacteriales</taxon>
        <taxon>Mycobacteriaceae</taxon>
        <taxon>Mycolicibacterium</taxon>
    </lineage>
</organism>
<proteinExistence type="predicted"/>
<evidence type="ECO:0000313" key="2">
    <source>
        <dbReference type="Proteomes" id="UP000466906"/>
    </source>
</evidence>